<keyword evidence="1" id="KW-0812">Transmembrane</keyword>
<keyword evidence="2" id="KW-0732">Signal</keyword>
<dbReference type="AlphaFoldDB" id="A0A7K3WPY5"/>
<dbReference type="RefSeq" id="WP_163285113.1">
    <property type="nucleotide sequence ID" value="NZ_JAAGVY010000014.1"/>
</dbReference>
<keyword evidence="1" id="KW-0472">Membrane</keyword>
<accession>A0A7K3WPY5</accession>
<dbReference type="Proteomes" id="UP000486602">
    <property type="component" value="Unassembled WGS sequence"/>
</dbReference>
<feature type="signal peptide" evidence="2">
    <location>
        <begin position="1"/>
        <end position="23"/>
    </location>
</feature>
<protein>
    <recommendedName>
        <fullName evidence="5">LPXTG cell wall anchor domain-containing protein</fullName>
    </recommendedName>
</protein>
<sequence length="69" mass="7961">MKLLKKKPAIFAFCLLSVLSVHGQIPTHIDPGQNEKPVSIYQQPEFIIPILGLFVVLIGYYYFRKQKNK</sequence>
<comment type="caution">
    <text evidence="3">The sequence shown here is derived from an EMBL/GenBank/DDBJ whole genome shotgun (WGS) entry which is preliminary data.</text>
</comment>
<dbReference type="EMBL" id="JAAGVY010000014">
    <property type="protein sequence ID" value="NEN23719.1"/>
    <property type="molecule type" value="Genomic_DNA"/>
</dbReference>
<evidence type="ECO:0000313" key="4">
    <source>
        <dbReference type="Proteomes" id="UP000486602"/>
    </source>
</evidence>
<name>A0A7K3WPY5_9FLAO</name>
<keyword evidence="1" id="KW-1133">Transmembrane helix</keyword>
<evidence type="ECO:0008006" key="5">
    <source>
        <dbReference type="Google" id="ProtNLM"/>
    </source>
</evidence>
<gene>
    <name evidence="3" type="ORF">G3O08_09425</name>
</gene>
<organism evidence="3 4">
    <name type="scientific">Cryomorpha ignava</name>
    <dbReference type="NCBI Taxonomy" id="101383"/>
    <lineage>
        <taxon>Bacteria</taxon>
        <taxon>Pseudomonadati</taxon>
        <taxon>Bacteroidota</taxon>
        <taxon>Flavobacteriia</taxon>
        <taxon>Flavobacteriales</taxon>
        <taxon>Cryomorphaceae</taxon>
        <taxon>Cryomorpha</taxon>
    </lineage>
</organism>
<feature type="transmembrane region" description="Helical" evidence="1">
    <location>
        <begin position="47"/>
        <end position="63"/>
    </location>
</feature>
<proteinExistence type="predicted"/>
<keyword evidence="4" id="KW-1185">Reference proteome</keyword>
<evidence type="ECO:0000313" key="3">
    <source>
        <dbReference type="EMBL" id="NEN23719.1"/>
    </source>
</evidence>
<evidence type="ECO:0000256" key="2">
    <source>
        <dbReference type="SAM" id="SignalP"/>
    </source>
</evidence>
<feature type="chain" id="PRO_5029741062" description="LPXTG cell wall anchor domain-containing protein" evidence="2">
    <location>
        <begin position="24"/>
        <end position="69"/>
    </location>
</feature>
<evidence type="ECO:0000256" key="1">
    <source>
        <dbReference type="SAM" id="Phobius"/>
    </source>
</evidence>
<reference evidence="3 4" key="1">
    <citation type="submission" date="2020-02" db="EMBL/GenBank/DDBJ databases">
        <title>Out from the shadows clarifying the taxonomy of the family Cryomorphaceae and related taxa by utilizing the GTDB taxonomic framework.</title>
        <authorList>
            <person name="Bowman J.P."/>
        </authorList>
    </citation>
    <scope>NUCLEOTIDE SEQUENCE [LARGE SCALE GENOMIC DNA]</scope>
    <source>
        <strain evidence="3 4">QSSC 1-22</strain>
    </source>
</reference>